<sequence>MDGTETSDATLTVDNVMTGLFLISENIATHWEDSSLTGHLANLRVPQIPNFETQVLLPIMGAAQDLGVQQGIIITCERERLNIDDANAVADVQNRNAQLNSQVEGAHMNLSVRESNIAGAGNQVMQLQQQLEATRAQLQEREFNLGVLSAQLQEQQARLNARDAETAGRDEAPATRHSAEDGVTTLPHPTSGLMAGGVPLSAVRHGPAAYRQQPDNVGRPHFHPSVPLPSRTSPLNAHSPTEEDSSFCAFDATTWPTRIWNEGTSGVVFDLRGAY</sequence>
<feature type="coiled-coil region" evidence="1">
    <location>
        <begin position="117"/>
        <end position="144"/>
    </location>
</feature>
<dbReference type="AlphaFoldDB" id="K2M268"/>
<protein>
    <submittedName>
        <fullName evidence="3">Uncharacterized protein</fullName>
    </submittedName>
</protein>
<gene>
    <name evidence="3" type="ORF">MOQ_007206</name>
</gene>
<keyword evidence="4" id="KW-1185">Reference proteome</keyword>
<evidence type="ECO:0000256" key="1">
    <source>
        <dbReference type="SAM" id="Coils"/>
    </source>
</evidence>
<feature type="compositionally biased region" description="Polar residues" evidence="2">
    <location>
        <begin position="230"/>
        <end position="239"/>
    </location>
</feature>
<accession>K2M268</accession>
<dbReference type="EMBL" id="AHKC01014221">
    <property type="protein sequence ID" value="EKF29028.1"/>
    <property type="molecule type" value="Genomic_DNA"/>
</dbReference>
<evidence type="ECO:0000313" key="4">
    <source>
        <dbReference type="Proteomes" id="UP000007350"/>
    </source>
</evidence>
<evidence type="ECO:0000313" key="3">
    <source>
        <dbReference type="EMBL" id="EKF29028.1"/>
    </source>
</evidence>
<name>K2M268_TRYCR</name>
<reference evidence="3 4" key="1">
    <citation type="journal article" date="2012" name="BMC Genomics">
        <title>Comparative genomic analysis of human infective Trypanosoma cruzi lineages with the bat-restricted subspecies T. cruzi marinkellei.</title>
        <authorList>
            <person name="Franzen O."/>
            <person name="Talavera-Lopez C."/>
            <person name="Ochaya S."/>
            <person name="Butler C.E."/>
            <person name="Messenger L.A."/>
            <person name="Lewis M.D."/>
            <person name="Llewellyn M.S."/>
            <person name="Marinkelle C.J."/>
            <person name="Tyler K.M."/>
            <person name="Miles M.A."/>
            <person name="Andersson B."/>
        </authorList>
    </citation>
    <scope>NUCLEOTIDE SEQUENCE [LARGE SCALE GENOMIC DNA]</scope>
    <source>
        <strain evidence="3 4">B7</strain>
    </source>
</reference>
<evidence type="ECO:0000256" key="2">
    <source>
        <dbReference type="SAM" id="MobiDB-lite"/>
    </source>
</evidence>
<dbReference type="Proteomes" id="UP000007350">
    <property type="component" value="Unassembled WGS sequence"/>
</dbReference>
<comment type="caution">
    <text evidence="3">The sequence shown here is derived from an EMBL/GenBank/DDBJ whole genome shotgun (WGS) entry which is preliminary data.</text>
</comment>
<organism evidence="3 4">
    <name type="scientific">Trypanosoma cruzi marinkellei</name>
    <dbReference type="NCBI Taxonomy" id="85056"/>
    <lineage>
        <taxon>Eukaryota</taxon>
        <taxon>Discoba</taxon>
        <taxon>Euglenozoa</taxon>
        <taxon>Kinetoplastea</taxon>
        <taxon>Metakinetoplastina</taxon>
        <taxon>Trypanosomatida</taxon>
        <taxon>Trypanosomatidae</taxon>
        <taxon>Trypanosoma</taxon>
        <taxon>Schizotrypanum</taxon>
    </lineage>
</organism>
<proteinExistence type="predicted"/>
<feature type="compositionally biased region" description="Basic and acidic residues" evidence="2">
    <location>
        <begin position="160"/>
        <end position="180"/>
    </location>
</feature>
<dbReference type="OrthoDB" id="10396242at2759"/>
<feature type="region of interest" description="Disordered" evidence="2">
    <location>
        <begin position="158"/>
        <end position="244"/>
    </location>
</feature>
<keyword evidence="1" id="KW-0175">Coiled coil</keyword>